<keyword evidence="7" id="KW-0965">Cell junction</keyword>
<evidence type="ECO:0000256" key="11">
    <source>
        <dbReference type="SAM" id="Coils"/>
    </source>
</evidence>
<comment type="caution">
    <text evidence="15">The sequence shown here is derived from an EMBL/GenBank/DDBJ whole genome shotgun (WGS) entry which is preliminary data.</text>
</comment>
<dbReference type="InterPro" id="IPR041615">
    <property type="entry name" value="Desmoplakin_SH3"/>
</dbReference>
<evidence type="ECO:0000313" key="15">
    <source>
        <dbReference type="EMBL" id="CAG5896666.1"/>
    </source>
</evidence>
<evidence type="ECO:0000256" key="2">
    <source>
        <dbReference type="ARBA" id="ARBA00004568"/>
    </source>
</evidence>
<comment type="function">
    <text evidence="10">Involved in the organization of desmosome cell-cell junctions. Of particular importance in cell adhesion in the skin and during cardiac development. May also play a role in the regulation of Wnt, TGF-beta and Hippo signaling pathways.</text>
</comment>
<dbReference type="GO" id="GO:0005198">
    <property type="term" value="F:structural molecule activity"/>
    <property type="evidence" value="ECO:0007669"/>
    <property type="project" value="TreeGrafter"/>
</dbReference>
<dbReference type="Gene3D" id="3.30.160.780">
    <property type="match status" value="1"/>
</dbReference>
<gene>
    <name evidence="15" type="ORF">MMEN_LOCUS7728</name>
</gene>
<dbReference type="InterPro" id="IPR041573">
    <property type="entry name" value="Desmoplakin_Spectrin-like"/>
</dbReference>
<dbReference type="GO" id="GO:0061436">
    <property type="term" value="P:establishment of skin barrier"/>
    <property type="evidence" value="ECO:0007669"/>
    <property type="project" value="UniProtKB-ARBA"/>
</dbReference>
<dbReference type="GO" id="GO:0042060">
    <property type="term" value="P:wound healing"/>
    <property type="evidence" value="ECO:0007669"/>
    <property type="project" value="TreeGrafter"/>
</dbReference>
<dbReference type="GO" id="GO:0005882">
    <property type="term" value="C:intermediate filament"/>
    <property type="evidence" value="ECO:0007669"/>
    <property type="project" value="TreeGrafter"/>
</dbReference>
<dbReference type="GO" id="GO:0014704">
    <property type="term" value="C:intercalated disc"/>
    <property type="evidence" value="ECO:0007669"/>
    <property type="project" value="TreeGrafter"/>
</dbReference>
<feature type="coiled-coil region" evidence="11">
    <location>
        <begin position="1482"/>
        <end position="1593"/>
    </location>
</feature>
<dbReference type="GO" id="GO:0098609">
    <property type="term" value="P:cell-cell adhesion"/>
    <property type="evidence" value="ECO:0007669"/>
    <property type="project" value="TreeGrafter"/>
</dbReference>
<evidence type="ECO:0000259" key="14">
    <source>
        <dbReference type="Pfam" id="PF18373"/>
    </source>
</evidence>
<dbReference type="PANTHER" id="PTHR23169">
    <property type="entry name" value="ENVOPLAKIN"/>
    <property type="match status" value="1"/>
</dbReference>
<dbReference type="FunFam" id="1.20.58.60:FF:000010">
    <property type="entry name" value="plectin isoform X2"/>
    <property type="match status" value="1"/>
</dbReference>
<dbReference type="InterPro" id="IPR043197">
    <property type="entry name" value="Plakin"/>
</dbReference>
<organism evidence="15 16">
    <name type="scientific">Menidia menidia</name>
    <name type="common">Atlantic silverside</name>
    <dbReference type="NCBI Taxonomy" id="238744"/>
    <lineage>
        <taxon>Eukaryota</taxon>
        <taxon>Metazoa</taxon>
        <taxon>Chordata</taxon>
        <taxon>Craniata</taxon>
        <taxon>Vertebrata</taxon>
        <taxon>Euteleostomi</taxon>
        <taxon>Actinopterygii</taxon>
        <taxon>Neopterygii</taxon>
        <taxon>Teleostei</taxon>
        <taxon>Neoteleostei</taxon>
        <taxon>Acanthomorphata</taxon>
        <taxon>Ovalentaria</taxon>
        <taxon>Atherinomorphae</taxon>
        <taxon>Atheriniformes</taxon>
        <taxon>Atherinopsidae</taxon>
        <taxon>Menidiinae</taxon>
        <taxon>Menidia</taxon>
    </lineage>
</organism>
<dbReference type="GO" id="GO:0002934">
    <property type="term" value="P:desmosome organization"/>
    <property type="evidence" value="ECO:0007669"/>
    <property type="project" value="UniProtKB-ARBA"/>
</dbReference>
<accession>A0A8S4AQC0</accession>
<proteinExistence type="inferred from homology"/>
<reference evidence="15" key="1">
    <citation type="submission" date="2021-05" db="EMBL/GenBank/DDBJ databases">
        <authorList>
            <person name="Tigano A."/>
        </authorList>
    </citation>
    <scope>NUCLEOTIDE SEQUENCE</scope>
</reference>
<evidence type="ECO:0000256" key="4">
    <source>
        <dbReference type="ARBA" id="ARBA00022475"/>
    </source>
</evidence>
<dbReference type="Gene3D" id="1.20.58.1060">
    <property type="match status" value="1"/>
</dbReference>
<feature type="coiled-coil region" evidence="11">
    <location>
        <begin position="384"/>
        <end position="440"/>
    </location>
</feature>
<dbReference type="SMART" id="SM00150">
    <property type="entry name" value="SPEC"/>
    <property type="match status" value="2"/>
</dbReference>
<dbReference type="FunFam" id="3.30.160.780:FF:000001">
    <property type="entry name" value="Plectin a"/>
    <property type="match status" value="1"/>
</dbReference>
<evidence type="ECO:0000313" key="16">
    <source>
        <dbReference type="Proteomes" id="UP000677803"/>
    </source>
</evidence>
<dbReference type="Proteomes" id="UP000677803">
    <property type="component" value="Unassembled WGS sequence"/>
</dbReference>
<dbReference type="PANTHER" id="PTHR23169:SF26">
    <property type="entry name" value="DESMOPLAKIN"/>
    <property type="match status" value="1"/>
</dbReference>
<dbReference type="GO" id="GO:0031101">
    <property type="term" value="P:fin regeneration"/>
    <property type="evidence" value="ECO:0007669"/>
    <property type="project" value="UniProtKB-ARBA"/>
</dbReference>
<comment type="subcellular location">
    <subcellularLocation>
        <location evidence="2">Cell junction</location>
        <location evidence="2">Desmosome</location>
    </subcellularLocation>
    <subcellularLocation>
        <location evidence="1">Cell membrane</location>
    </subcellularLocation>
</comment>
<dbReference type="FunFam" id="3.90.1290.10:FF:000002">
    <property type="entry name" value="Plectin a"/>
    <property type="match status" value="1"/>
</dbReference>
<feature type="coiled-coil region" evidence="11">
    <location>
        <begin position="1033"/>
        <end position="1214"/>
    </location>
</feature>
<comment type="similarity">
    <text evidence="3">Belongs to the plakin or cytolinker family.</text>
</comment>
<feature type="coiled-coil region" evidence="11">
    <location>
        <begin position="307"/>
        <end position="341"/>
    </location>
</feature>
<feature type="coiled-coil region" evidence="11">
    <location>
        <begin position="1619"/>
        <end position="1800"/>
    </location>
</feature>
<evidence type="ECO:0000256" key="12">
    <source>
        <dbReference type="SAM" id="MobiDB-lite"/>
    </source>
</evidence>
<dbReference type="SMART" id="SM00250">
    <property type="entry name" value="PLEC"/>
    <property type="match status" value="17"/>
</dbReference>
<evidence type="ECO:0000256" key="6">
    <source>
        <dbReference type="ARBA" id="ARBA00022737"/>
    </source>
</evidence>
<evidence type="ECO:0000256" key="9">
    <source>
        <dbReference type="ARBA" id="ARBA00023136"/>
    </source>
</evidence>
<keyword evidence="9" id="KW-0472">Membrane</keyword>
<keyword evidence="16" id="KW-1185">Reference proteome</keyword>
<evidence type="ECO:0000256" key="1">
    <source>
        <dbReference type="ARBA" id="ARBA00004236"/>
    </source>
</evidence>
<dbReference type="Gene3D" id="3.90.1290.10">
    <property type="entry name" value="Plakin repeat"/>
    <property type="match status" value="3"/>
</dbReference>
<dbReference type="Pfam" id="PF18373">
    <property type="entry name" value="Spectrin_2"/>
    <property type="match status" value="1"/>
</dbReference>
<evidence type="ECO:0000256" key="8">
    <source>
        <dbReference type="ARBA" id="ARBA00023054"/>
    </source>
</evidence>
<dbReference type="Gene3D" id="1.20.58.60">
    <property type="match status" value="3"/>
</dbReference>
<dbReference type="GO" id="GO:0060047">
    <property type="term" value="P:heart contraction"/>
    <property type="evidence" value="ECO:0007669"/>
    <property type="project" value="UniProtKB-ARBA"/>
</dbReference>
<keyword evidence="8 11" id="KW-0175">Coiled coil</keyword>
<feature type="coiled-coil region" evidence="11">
    <location>
        <begin position="1241"/>
        <end position="1289"/>
    </location>
</feature>
<keyword evidence="5" id="KW-0597">Phosphoprotein</keyword>
<dbReference type="OrthoDB" id="8938928at2759"/>
<evidence type="ECO:0000259" key="13">
    <source>
        <dbReference type="Pfam" id="PF17902"/>
    </source>
</evidence>
<feature type="compositionally biased region" description="Low complexity" evidence="12">
    <location>
        <begin position="2678"/>
        <end position="2722"/>
    </location>
</feature>
<dbReference type="SUPFAM" id="SSF46966">
    <property type="entry name" value="Spectrin repeat"/>
    <property type="match status" value="3"/>
</dbReference>
<feature type="region of interest" description="Disordered" evidence="12">
    <location>
        <begin position="1"/>
        <end position="21"/>
    </location>
</feature>
<feature type="compositionally biased region" description="Polar residues" evidence="12">
    <location>
        <begin position="2666"/>
        <end position="2677"/>
    </location>
</feature>
<dbReference type="Pfam" id="PF00681">
    <property type="entry name" value="Plectin"/>
    <property type="match status" value="6"/>
</dbReference>
<protein>
    <submittedName>
        <fullName evidence="15">(Atlantic silverside) hypothetical protein</fullName>
    </submittedName>
</protein>
<dbReference type="CDD" id="cd00176">
    <property type="entry name" value="SPEC"/>
    <property type="match status" value="2"/>
</dbReference>
<keyword evidence="6" id="KW-0677">Repeat</keyword>
<dbReference type="InterPro" id="IPR001101">
    <property type="entry name" value="Plectin_repeat"/>
</dbReference>
<keyword evidence="4" id="KW-1003">Cell membrane</keyword>
<evidence type="ECO:0000256" key="3">
    <source>
        <dbReference type="ARBA" id="ARBA00009109"/>
    </source>
</evidence>
<evidence type="ECO:0000256" key="7">
    <source>
        <dbReference type="ARBA" id="ARBA00022949"/>
    </source>
</evidence>
<dbReference type="InterPro" id="IPR018159">
    <property type="entry name" value="Spectrin/alpha-actinin"/>
</dbReference>
<dbReference type="Pfam" id="PF21097">
    <property type="entry name" value="SR_plectin_7"/>
    <property type="match status" value="1"/>
</dbReference>
<dbReference type="SUPFAM" id="SSF75399">
    <property type="entry name" value="Plakin repeat"/>
    <property type="match status" value="4"/>
</dbReference>
<dbReference type="Gene3D" id="1.20.5.340">
    <property type="match status" value="1"/>
</dbReference>
<evidence type="ECO:0000256" key="10">
    <source>
        <dbReference type="ARBA" id="ARBA00056058"/>
    </source>
</evidence>
<feature type="domain" description="Desmoplakin SH3" evidence="13">
    <location>
        <begin position="450"/>
        <end position="515"/>
    </location>
</feature>
<dbReference type="FunFam" id="3.90.1290.10:FF:000001">
    <property type="entry name" value="Plectin a"/>
    <property type="match status" value="2"/>
</dbReference>
<feature type="coiled-coil region" evidence="11">
    <location>
        <begin position="804"/>
        <end position="834"/>
    </location>
</feature>
<evidence type="ECO:0000256" key="5">
    <source>
        <dbReference type="ARBA" id="ARBA00022553"/>
    </source>
</evidence>
<name>A0A8S4AQC0_9TELE</name>
<dbReference type="Gene3D" id="2.30.30.40">
    <property type="entry name" value="SH3 Domains"/>
    <property type="match status" value="1"/>
</dbReference>
<dbReference type="GO" id="GO:0030057">
    <property type="term" value="C:desmosome"/>
    <property type="evidence" value="ECO:0007669"/>
    <property type="project" value="UniProtKB-SubCell"/>
</dbReference>
<dbReference type="InterPro" id="IPR035915">
    <property type="entry name" value="Plakin_repeat_sf"/>
</dbReference>
<dbReference type="Pfam" id="PF17902">
    <property type="entry name" value="SH3_10"/>
    <property type="match status" value="1"/>
</dbReference>
<dbReference type="Pfam" id="PF21019">
    <property type="entry name" value="Spectrin_3"/>
    <property type="match status" value="1"/>
</dbReference>
<sequence length="2722" mass="310526">MSMYGSNPKLNNAQRSNSRPELSTFRNDVFASGNGFHGDYQVGEGVYTMKTTNFSRSSMYGGGAGGPKGYGTMGEGAGGGTSVQGMIQKCALLREHCEGHLERALMIANSGGPAMEVNKFLGLAAESIEQLKNCGRELSQMRVQHDVFNTVDQLQQVHSNMHQKMASASTIRRVRESVVSDGGRLFNDAMAWIAQQKRLIETAPFGDDSAAIEKQIASHNRLHAQNQGRVEVDRARSELMAENDKYHLALLEQEWESLQKTSVKHVNQLRELKGIIEEISRAIMWVNEREELELVFDWGDKNIDQYIPKKQEAYSMLMRDLEEKEKELNKLKTKASGLLNNNHPASDKIEAYLDTLQTQWSWLLQITKCIHIHLKENSAYSQFFKEANETYAKLKREHEMIQRKFTCDKNTPLENLTELLKNLEREKERIMDNKRLVQSLVSKSKSIVRLKPRNPEEKSSSPVMVQALCDFKQDQTGILKGDEGILKDNSQRTKWQVTGPGGLDMLIPSVCLLIPPPNPLSITLANKNEQYYEAIIGICNQVYINIKSLISWQYCLKDINYINSLTISMLAKMRPEEYRSIIKSLDTHYEEFMRTSRGSDMFGDEEKKTIQGHFDKAQQHYDTLIVQLPTYSGDGVKVEESQKVTASTTTKVKTPSPPASSVSLTLLSSLQEIRRRLDLAESDLTYHLHIPLGDESVHKCSMHIQQLHDVHRHLESVHDDYLHLREKIIKQLKTIPADSDQAKFLRAELEIISEKVGGLQGLHSTYVQRLEALKALLQSLLQAEDIIKVHEARLTEKETSSLDIRELENYRSSLKQMKNELEKKRDLLTAMESDLNKAFHWNGQISDSFHKCDVDLSKYSDLVSQLCDRWHRIQTQIDSRLWDLDKHEKQLMQYQQGSTSLEQWLDNARKRQENLQMVKLHDITTLMDHLNHQKAWPSICIHSGLSPALHNEIKGKKEKVEEVHKNADVCAASIKDYELQLASYSSGLETLLNIPIKRTMLQSPASVVRQGASDLQARYIELLTQSSDYYKFLGELLKNMEELKLRNTRIEILEEEMRRLKEDLQDSNHKNKSLEDALARYKLELNQSKDDLISMEEVKRTTVMQVNAAKETLGSTQSQIQDLNEELTRIRYQLEEEKRKRRLAEERYNSQQEEYEATVRRRQKELEELSWVKIDLEKSVKDKERELERLKIQLEEEATRRRNAETDISKVRTQCTQEISQLKKTYETEIHITKTTIQKASQQKEEDATQLRLQLERLTAEKRDVEEELRRLRQSVAHSEEQKIKAEKEVSQQRASVTQETRLRTELEVQLRTLLQQRGDDELKLIEANKNNQEKSKKINMLTLNLEEEGKKRRALELEINHLKQAEADLKAKNTSYLESINKLKVFEQEIRITRMELEKQSTEKTKAEQGSARLHSRIRELQCSLDGMEAELEKQKKATQEEFTRRKRMEAELERMTHTCREHTTTISSLKSIQIEASTSGRKYEQDLRALQEALDKSLRDHKATKEELVAVTAELKTLKQKLQQELVRIHELNLRNESLYKTIEEKSRQLNEFTTEIEKLKSLTQNLTKERLRLEEELRAVRQERDDLKFKKDSFDGETATQLSALHVQLQSSTKRTTELQVLISDLTKEREKLKMEIEKFQKQSIETSMMVHESQSQYSDLLLERDSLLSKLKLMEQDKNRQQRLEEELTRIKLTLETEIRNKQRLQDEKNSILNEFNSMKSQYERKDIQIRQCESDRDKADRERLSMKSEIERLTRELRIVEDKYKSRLMSSEKEASELSLKRDSLEREIQRLMQRPSSLSRQTQTDEKVPTIDPSKLVFNGVRRKVTAHQLCDCGVINKATLDDLLKGKKTVDEVAVDIQLSLKGTGVIAGMTTGSQGKMPFTEAKHKNLLSAESALMLLEAQAATGYIIDPAFNERMPVDTACSRGIVDTDDRDILVMAEAASIGFKDPYTGKVLSVGQACKHGRIDKETAIRLLQAQESVGGILDPVLGVFLPKDLALDRNLIDEDLYRALNKNPACYVNPATGEKISYSDLRKKCIVEPVSGLLLLRGPEKPLTVKGIRGEVSVSELVKSELLDETDLQKISQGKLTSKDIEDKLKSYLYGSTCIAGIYDEANDRIMPFYQAMKEGLLMRGTTLELLEAQAASGFIVDPVNNIFLTVEEAEKRALIGKEFKSKLMSAEKAVTGYRDPSTGKTISLFQAIEKDLIEKGHGIRLLEAQIASGGIIDPVESHRIDVSVAYKRGYFDKEMNEILTYEGDDTKGFFDPNTKENLTYLQLKERCITDPKTGLILLPLGDKKKAKKSHESRTNVLRKRRVVIVDPDTGLEMSVREAYHRELIDYDTFLDLSEQECEWEEITIKGSDGSARLVIVDRKTGTQYDIQNCLDQGIINQGSLDQYRAGTLSLTQFADQITSKTSSTEMTFTASTVDDMVTCSSPTHASPSSPTVRKRFNSISITVSPPEMFDDHSPVAAIFDTETLEKITVSEGLRRGIVDTITAQRLLEAQACTGGIINPATGERLSLEEALHQSIIDEAMASKLKPAQKAYVGFEDVKTKRKMSAAEAVKESWLPYEAGQRFLEFQYLTGGLIEPGKGRRVTIEEAIRKGWLDGKGAQKLQDSRNYQKNLTCPKTKLKITYKEAMDNCMVEESNGMKMIQASSVSTKGISSPYNVSNPGSRSGSRAGSRTGSRSGSRRGSVDYSSYTYSFSSSSSTYSSNINS</sequence>
<dbReference type="EMBL" id="CAJRST010007779">
    <property type="protein sequence ID" value="CAG5896666.1"/>
    <property type="molecule type" value="Genomic_DNA"/>
</dbReference>
<dbReference type="GO" id="GO:0005886">
    <property type="term" value="C:plasma membrane"/>
    <property type="evidence" value="ECO:0007669"/>
    <property type="project" value="UniProtKB-SubCell"/>
</dbReference>
<dbReference type="GO" id="GO:0005737">
    <property type="term" value="C:cytoplasm"/>
    <property type="evidence" value="ECO:0007669"/>
    <property type="project" value="TreeGrafter"/>
</dbReference>
<feature type="coiled-coil region" evidence="11">
    <location>
        <begin position="1339"/>
        <end position="1439"/>
    </location>
</feature>
<feature type="domain" description="Desmoplakin spectrin-like" evidence="14">
    <location>
        <begin position="550"/>
        <end position="627"/>
    </location>
</feature>
<feature type="region of interest" description="Disordered" evidence="12">
    <location>
        <begin position="2666"/>
        <end position="2722"/>
    </location>
</feature>
<dbReference type="GO" id="GO:0045104">
    <property type="term" value="P:intermediate filament cytoskeleton organization"/>
    <property type="evidence" value="ECO:0007669"/>
    <property type="project" value="InterPro"/>
</dbReference>